<dbReference type="PANTHER" id="PTHR46401:SF2">
    <property type="entry name" value="GLYCOSYLTRANSFERASE WBBK-RELATED"/>
    <property type="match status" value="1"/>
</dbReference>
<keyword evidence="4" id="KW-1185">Reference proteome</keyword>
<feature type="domain" description="Glycosyl transferase family 1" evidence="2">
    <location>
        <begin position="235"/>
        <end position="413"/>
    </location>
</feature>
<name>A0A0S6W398_9BACT</name>
<evidence type="ECO:0000259" key="2">
    <source>
        <dbReference type="Pfam" id="PF00534"/>
    </source>
</evidence>
<dbReference type="CDD" id="cd03801">
    <property type="entry name" value="GT4_PimA-like"/>
    <property type="match status" value="1"/>
</dbReference>
<dbReference type="PANTHER" id="PTHR46401">
    <property type="entry name" value="GLYCOSYLTRANSFERASE WBBK-RELATED"/>
    <property type="match status" value="1"/>
</dbReference>
<evidence type="ECO:0000256" key="1">
    <source>
        <dbReference type="ARBA" id="ARBA00022679"/>
    </source>
</evidence>
<evidence type="ECO:0000313" key="4">
    <source>
        <dbReference type="Proteomes" id="UP000030700"/>
    </source>
</evidence>
<reference evidence="3" key="1">
    <citation type="journal article" date="2015" name="PeerJ">
        <title>First genomic representation of candidate bacterial phylum KSB3 points to enhanced environmental sensing as a trigger of wastewater bulking.</title>
        <authorList>
            <person name="Sekiguchi Y."/>
            <person name="Ohashi A."/>
            <person name="Parks D.H."/>
            <person name="Yamauchi T."/>
            <person name="Tyson G.W."/>
            <person name="Hugenholtz P."/>
        </authorList>
    </citation>
    <scope>NUCLEOTIDE SEQUENCE [LARGE SCALE GENOMIC DNA]</scope>
</reference>
<dbReference type="HOGENOM" id="CLU_645170_0_0_0"/>
<organism evidence="3">
    <name type="scientific">Candidatus Moduliflexus flocculans</name>
    <dbReference type="NCBI Taxonomy" id="1499966"/>
    <lineage>
        <taxon>Bacteria</taxon>
        <taxon>Candidatus Moduliflexota</taxon>
        <taxon>Candidatus Moduliflexia</taxon>
        <taxon>Candidatus Moduliflexales</taxon>
        <taxon>Candidatus Moduliflexaceae</taxon>
    </lineage>
</organism>
<gene>
    <name evidence="3" type="ORF">U14_04072</name>
</gene>
<dbReference type="GO" id="GO:0009103">
    <property type="term" value="P:lipopolysaccharide biosynthetic process"/>
    <property type="evidence" value="ECO:0007669"/>
    <property type="project" value="TreeGrafter"/>
</dbReference>
<evidence type="ECO:0000313" key="3">
    <source>
        <dbReference type="EMBL" id="GAK52815.1"/>
    </source>
</evidence>
<dbReference type="Pfam" id="PF00534">
    <property type="entry name" value="Glycos_transf_1"/>
    <property type="match status" value="1"/>
</dbReference>
<dbReference type="STRING" id="1499966.U14_04072"/>
<dbReference type="InterPro" id="IPR001296">
    <property type="entry name" value="Glyco_trans_1"/>
</dbReference>
<dbReference type="Gene3D" id="3.40.50.2000">
    <property type="entry name" value="Glycogen Phosphorylase B"/>
    <property type="match status" value="1"/>
</dbReference>
<protein>
    <submittedName>
        <fullName evidence="3">Glycosyl transferase group 1</fullName>
    </submittedName>
</protein>
<dbReference type="AlphaFoldDB" id="A0A0S6W398"/>
<accession>A0A0S6W398</accession>
<proteinExistence type="predicted"/>
<keyword evidence="1 3" id="KW-0808">Transferase</keyword>
<dbReference type="GO" id="GO:0016757">
    <property type="term" value="F:glycosyltransferase activity"/>
    <property type="evidence" value="ECO:0007669"/>
    <property type="project" value="InterPro"/>
</dbReference>
<dbReference type="Proteomes" id="UP000030700">
    <property type="component" value="Unassembled WGS sequence"/>
</dbReference>
<dbReference type="SUPFAM" id="SSF53756">
    <property type="entry name" value="UDP-Glycosyltransferase/glycogen phosphorylase"/>
    <property type="match status" value="1"/>
</dbReference>
<sequence>MTMFIWRKFARSTELTFSLRKKIKNIGFISTRLQGTDGVSLETEKWSEVLERMGYSCYYFAGQSDWDKQKTVVVPEAFFDHPTVKKIQDNCFGKFTRPSALTGEIHHLRKLLKQKLYDFVNRFQIGLIIPENALTIPMHIPLGLAITEFIAETGIPTIAHHHDFYWERQRFTINCVPDFLSMAFPPPMPSIQHVVINSPAERELSYRTGLSARIIQNMLDFETPPPGIDDYNKDVRADLGLAPDDILFLQPTRIVARKGIENAIEVVNRLKNPKIKLVITHFGGDEGHAYEERIRNYAAMLEVPLIIKPELINRVRAISPDGKKQYTLWDVYPHADLVTYPSMYEGFGNALLEAIYFRKPLLVNRYSIYEVDIEPLGFEMITMNGYVTQQVVDQIHDLLQNPARREQMTTTNYQLGLQFFSYQVLAHKLKTLLIEFEGFHVPGTEAQEMLTP</sequence>
<dbReference type="EMBL" id="DF820459">
    <property type="protein sequence ID" value="GAK52815.1"/>
    <property type="molecule type" value="Genomic_DNA"/>
</dbReference>